<feature type="compositionally biased region" description="Basic residues" evidence="1">
    <location>
        <begin position="301"/>
        <end position="322"/>
    </location>
</feature>
<feature type="compositionally biased region" description="Low complexity" evidence="1">
    <location>
        <begin position="109"/>
        <end position="128"/>
    </location>
</feature>
<feature type="compositionally biased region" description="Basic and acidic residues" evidence="1">
    <location>
        <begin position="53"/>
        <end position="89"/>
    </location>
</feature>
<organism evidence="2">
    <name type="scientific">uncultured Solirubrobacteraceae bacterium</name>
    <dbReference type="NCBI Taxonomy" id="1162706"/>
    <lineage>
        <taxon>Bacteria</taxon>
        <taxon>Bacillati</taxon>
        <taxon>Actinomycetota</taxon>
        <taxon>Thermoleophilia</taxon>
        <taxon>Solirubrobacterales</taxon>
        <taxon>Solirubrobacteraceae</taxon>
        <taxon>environmental samples</taxon>
    </lineage>
</organism>
<evidence type="ECO:0000313" key="2">
    <source>
        <dbReference type="EMBL" id="CAA9470801.1"/>
    </source>
</evidence>
<feature type="compositionally biased region" description="Basic and acidic residues" evidence="1">
    <location>
        <begin position="366"/>
        <end position="395"/>
    </location>
</feature>
<feature type="compositionally biased region" description="Basic residues" evidence="1">
    <location>
        <begin position="97"/>
        <end position="108"/>
    </location>
</feature>
<feature type="compositionally biased region" description="Basic residues" evidence="1">
    <location>
        <begin position="345"/>
        <end position="356"/>
    </location>
</feature>
<dbReference type="AlphaFoldDB" id="A0A6J4RNC0"/>
<sequence length="485" mass="54175">EPPDAPPDAQARRGGSGGADAARRPGSMRERQGGDPGLRRRVEAVRRHHHQLHLREHRPDVGDRGEPQAVHRPDRHRRADLPARADGARAEGGAGLRVRHRGLRRRLRGPLPGARALQLGARRAQPVQRRPEPPEGPGPRRLHPDPARRRRALRRPREDLRAALRRPDAHLDVPQGHLREAPGPDGGRPGVRPDPERAVDLAAVLRALRLDPQERPRRRALRVRPPGQAARLADERLLQRALGVRRRLLPERDGGRPLRLRRPGRAAAGPSRVHRGRRDVPQARVDRPPGEPGLGLDRAGRGVHGRRVRHGRHLARERRRRRVVADRGEGRLRAPAPGPEAQREHVRRHGDRHQRRGPGAPAEGRLALRELGHVARDPALEPQERGRRRDAHARVDLPAAGGRGRAPGALGHPERPDHGRRLRRLEGGEHRPAPQDRGVERVRHGDLHAAVEDARRVAVGRAVHAQRQGGLRGRHRSRRSPEEAV</sequence>
<feature type="compositionally biased region" description="Basic and acidic residues" evidence="1">
    <location>
        <begin position="278"/>
        <end position="289"/>
    </location>
</feature>
<feature type="compositionally biased region" description="Basic and acidic residues" evidence="1">
    <location>
        <begin position="21"/>
        <end position="45"/>
    </location>
</feature>
<evidence type="ECO:0000256" key="1">
    <source>
        <dbReference type="SAM" id="MobiDB-lite"/>
    </source>
</evidence>
<feature type="non-terminal residue" evidence="2">
    <location>
        <position position="1"/>
    </location>
</feature>
<feature type="non-terminal residue" evidence="2">
    <location>
        <position position="485"/>
    </location>
</feature>
<dbReference type="EMBL" id="CADCVO010000068">
    <property type="protein sequence ID" value="CAA9470801.1"/>
    <property type="molecule type" value="Genomic_DNA"/>
</dbReference>
<feature type="region of interest" description="Disordered" evidence="1">
    <location>
        <begin position="253"/>
        <end position="485"/>
    </location>
</feature>
<feature type="compositionally biased region" description="Basic and acidic residues" evidence="1">
    <location>
        <begin position="412"/>
        <end position="456"/>
    </location>
</feature>
<feature type="compositionally biased region" description="Basic and acidic residues" evidence="1">
    <location>
        <begin position="155"/>
        <end position="182"/>
    </location>
</feature>
<name>A0A6J4RNC0_9ACTN</name>
<protein>
    <submittedName>
        <fullName evidence="2">ABC transporter, substrate-binding protein (Cluster 1, maltose/g3p/polyamine/iron)</fullName>
    </submittedName>
</protein>
<feature type="region of interest" description="Disordered" evidence="1">
    <location>
        <begin position="1"/>
        <end position="195"/>
    </location>
</feature>
<gene>
    <name evidence="2" type="ORF">AVDCRST_MAG13-458</name>
</gene>
<proteinExistence type="predicted"/>
<reference evidence="2" key="1">
    <citation type="submission" date="2020-02" db="EMBL/GenBank/DDBJ databases">
        <authorList>
            <person name="Meier V. D."/>
        </authorList>
    </citation>
    <scope>NUCLEOTIDE SEQUENCE</scope>
    <source>
        <strain evidence="2">AVDCRST_MAG13</strain>
    </source>
</reference>
<feature type="compositionally biased region" description="Low complexity" evidence="1">
    <location>
        <begin position="457"/>
        <end position="469"/>
    </location>
</feature>
<accession>A0A6J4RNC0</accession>
<feature type="compositionally biased region" description="Basic and acidic residues" evidence="1">
    <location>
        <begin position="323"/>
        <end position="332"/>
    </location>
</feature>